<gene>
    <name evidence="1" type="ORF">EJ04DRAFT_554009</name>
</gene>
<accession>A0A9P4QWB4</accession>
<proteinExistence type="predicted"/>
<dbReference type="Proteomes" id="UP000799444">
    <property type="component" value="Unassembled WGS sequence"/>
</dbReference>
<dbReference type="AlphaFoldDB" id="A0A9P4QWB4"/>
<protein>
    <submittedName>
        <fullName evidence="1">Uncharacterized protein</fullName>
    </submittedName>
</protein>
<sequence>MYTVVVWASCLSRPGLFCLLLGAAGEVIFISAATCVQRGPVPVFPGLSSSRVLCTPSSITIGTLSTVVVPRSRSLNLSSSILPVSTGRNGLILLQPWVSRWVGRPATGGDWLARCRVYAAIRSQLSPQQLPRLGQYNEFASKRRQSQRRFCCHSTLEAGCRIPRWEGPICDTHLRRSIRGRRILTAAVPRCFASHVAAPQPQQPLLSHSLAASAACAASQQQFQMPRHAERRPHLPVH</sequence>
<keyword evidence="2" id="KW-1185">Reference proteome</keyword>
<reference evidence="1" key="1">
    <citation type="journal article" date="2020" name="Stud. Mycol.">
        <title>101 Dothideomycetes genomes: a test case for predicting lifestyles and emergence of pathogens.</title>
        <authorList>
            <person name="Haridas S."/>
            <person name="Albert R."/>
            <person name="Binder M."/>
            <person name="Bloem J."/>
            <person name="Labutti K."/>
            <person name="Salamov A."/>
            <person name="Andreopoulos B."/>
            <person name="Baker S."/>
            <person name="Barry K."/>
            <person name="Bills G."/>
            <person name="Bluhm B."/>
            <person name="Cannon C."/>
            <person name="Castanera R."/>
            <person name="Culley D."/>
            <person name="Daum C."/>
            <person name="Ezra D."/>
            <person name="Gonzalez J."/>
            <person name="Henrissat B."/>
            <person name="Kuo A."/>
            <person name="Liang C."/>
            <person name="Lipzen A."/>
            <person name="Lutzoni F."/>
            <person name="Magnuson J."/>
            <person name="Mondo S."/>
            <person name="Nolan M."/>
            <person name="Ohm R."/>
            <person name="Pangilinan J."/>
            <person name="Park H.-J."/>
            <person name="Ramirez L."/>
            <person name="Alfaro M."/>
            <person name="Sun H."/>
            <person name="Tritt A."/>
            <person name="Yoshinaga Y."/>
            <person name="Zwiers L.-H."/>
            <person name="Turgeon B."/>
            <person name="Goodwin S."/>
            <person name="Spatafora J."/>
            <person name="Crous P."/>
            <person name="Grigoriev I."/>
        </authorList>
    </citation>
    <scope>NUCLEOTIDE SEQUENCE</scope>
    <source>
        <strain evidence="1">CBS 125425</strain>
    </source>
</reference>
<organism evidence="1 2">
    <name type="scientific">Polyplosphaeria fusca</name>
    <dbReference type="NCBI Taxonomy" id="682080"/>
    <lineage>
        <taxon>Eukaryota</taxon>
        <taxon>Fungi</taxon>
        <taxon>Dikarya</taxon>
        <taxon>Ascomycota</taxon>
        <taxon>Pezizomycotina</taxon>
        <taxon>Dothideomycetes</taxon>
        <taxon>Pleosporomycetidae</taxon>
        <taxon>Pleosporales</taxon>
        <taxon>Tetraplosphaeriaceae</taxon>
        <taxon>Polyplosphaeria</taxon>
    </lineage>
</organism>
<comment type="caution">
    <text evidence="1">The sequence shown here is derived from an EMBL/GenBank/DDBJ whole genome shotgun (WGS) entry which is preliminary data.</text>
</comment>
<name>A0A9P4QWB4_9PLEO</name>
<dbReference type="EMBL" id="ML996176">
    <property type="protein sequence ID" value="KAF2732473.1"/>
    <property type="molecule type" value="Genomic_DNA"/>
</dbReference>
<evidence type="ECO:0000313" key="2">
    <source>
        <dbReference type="Proteomes" id="UP000799444"/>
    </source>
</evidence>
<evidence type="ECO:0000313" key="1">
    <source>
        <dbReference type="EMBL" id="KAF2732473.1"/>
    </source>
</evidence>